<keyword evidence="6" id="KW-1185">Reference proteome</keyword>
<dbReference type="EMBL" id="VIEB01000530">
    <property type="protein sequence ID" value="TQD87658.1"/>
    <property type="molecule type" value="Genomic_DNA"/>
</dbReference>
<dbReference type="STRING" id="106549.A0A540LMM1"/>
<dbReference type="GO" id="GO:0004565">
    <property type="term" value="F:beta-galactosidase activity"/>
    <property type="evidence" value="ECO:0007669"/>
    <property type="project" value="UniProtKB-EC"/>
</dbReference>
<sequence>MESWVQCLGHCYDKNHLGAYKGVYAGFYYNFEGMHDLVRFLKAIQKAGLYAHLRIGPYVCAEWNFGLKKESMMEFWMSKRRSLVLFVLSF</sequence>
<reference evidence="5 6" key="1">
    <citation type="journal article" date="2019" name="G3 (Bethesda)">
        <title>Sequencing of a Wild Apple (Malus baccata) Genome Unravels the Differences Between Cultivated and Wild Apple Species Regarding Disease Resistance and Cold Tolerance.</title>
        <authorList>
            <person name="Chen X."/>
        </authorList>
    </citation>
    <scope>NUCLEOTIDE SEQUENCE [LARGE SCALE GENOMIC DNA]</scope>
    <source>
        <strain evidence="6">cv. Shandingzi</strain>
        <tissue evidence="5">Leaves</tissue>
    </source>
</reference>
<evidence type="ECO:0000313" key="5">
    <source>
        <dbReference type="EMBL" id="TQD87658.1"/>
    </source>
</evidence>
<protein>
    <recommendedName>
        <fullName evidence="3">beta-galactosidase</fullName>
        <ecNumber evidence="3">3.2.1.23</ecNumber>
    </recommendedName>
</protein>
<proteinExistence type="inferred from homology"/>
<dbReference type="InterPro" id="IPR017853">
    <property type="entry name" value="GH"/>
</dbReference>
<organism evidence="5 6">
    <name type="scientific">Malus baccata</name>
    <name type="common">Siberian crab apple</name>
    <name type="synonym">Pyrus baccata</name>
    <dbReference type="NCBI Taxonomy" id="106549"/>
    <lineage>
        <taxon>Eukaryota</taxon>
        <taxon>Viridiplantae</taxon>
        <taxon>Streptophyta</taxon>
        <taxon>Embryophyta</taxon>
        <taxon>Tracheophyta</taxon>
        <taxon>Spermatophyta</taxon>
        <taxon>Magnoliopsida</taxon>
        <taxon>eudicotyledons</taxon>
        <taxon>Gunneridae</taxon>
        <taxon>Pentapetalae</taxon>
        <taxon>rosids</taxon>
        <taxon>fabids</taxon>
        <taxon>Rosales</taxon>
        <taxon>Rosaceae</taxon>
        <taxon>Amygdaloideae</taxon>
        <taxon>Maleae</taxon>
        <taxon>Malus</taxon>
    </lineage>
</organism>
<evidence type="ECO:0000256" key="1">
    <source>
        <dbReference type="ARBA" id="ARBA00001412"/>
    </source>
</evidence>
<dbReference type="InterPro" id="IPR001944">
    <property type="entry name" value="Glycoside_Hdrlase_35"/>
</dbReference>
<dbReference type="AlphaFoldDB" id="A0A540LMM1"/>
<dbReference type="Proteomes" id="UP000315295">
    <property type="component" value="Unassembled WGS sequence"/>
</dbReference>
<evidence type="ECO:0000259" key="4">
    <source>
        <dbReference type="Pfam" id="PF01301"/>
    </source>
</evidence>
<evidence type="ECO:0000313" key="6">
    <source>
        <dbReference type="Proteomes" id="UP000315295"/>
    </source>
</evidence>
<gene>
    <name evidence="5" type="ORF">C1H46_026776</name>
</gene>
<accession>A0A540LMM1</accession>
<dbReference type="SUPFAM" id="SSF51445">
    <property type="entry name" value="(Trans)glycosidases"/>
    <property type="match status" value="1"/>
</dbReference>
<feature type="domain" description="Glycoside hydrolase 35 catalytic" evidence="4">
    <location>
        <begin position="29"/>
        <end position="66"/>
    </location>
</feature>
<comment type="catalytic activity">
    <reaction evidence="1">
        <text>Hydrolysis of terminal non-reducing beta-D-galactose residues in beta-D-galactosides.</text>
        <dbReference type="EC" id="3.2.1.23"/>
    </reaction>
</comment>
<dbReference type="GO" id="GO:0005975">
    <property type="term" value="P:carbohydrate metabolic process"/>
    <property type="evidence" value="ECO:0007669"/>
    <property type="project" value="InterPro"/>
</dbReference>
<comment type="similarity">
    <text evidence="2">Belongs to the glycosyl hydrolase 35 family.</text>
</comment>
<dbReference type="EC" id="3.2.1.23" evidence="3"/>
<dbReference type="InterPro" id="IPR031330">
    <property type="entry name" value="Gly_Hdrlase_35_cat"/>
</dbReference>
<dbReference type="Gene3D" id="3.20.20.80">
    <property type="entry name" value="Glycosidases"/>
    <property type="match status" value="1"/>
</dbReference>
<comment type="caution">
    <text evidence="5">The sequence shown here is derived from an EMBL/GenBank/DDBJ whole genome shotgun (WGS) entry which is preliminary data.</text>
</comment>
<evidence type="ECO:0000256" key="2">
    <source>
        <dbReference type="ARBA" id="ARBA00009809"/>
    </source>
</evidence>
<name>A0A540LMM1_MALBA</name>
<dbReference type="PANTHER" id="PTHR23421">
    <property type="entry name" value="BETA-GALACTOSIDASE RELATED"/>
    <property type="match status" value="1"/>
</dbReference>
<dbReference type="Pfam" id="PF01301">
    <property type="entry name" value="Glyco_hydro_35"/>
    <property type="match status" value="1"/>
</dbReference>
<evidence type="ECO:0000256" key="3">
    <source>
        <dbReference type="ARBA" id="ARBA00012756"/>
    </source>
</evidence>